<keyword evidence="7" id="KW-0443">Lipid metabolism</keyword>
<dbReference type="InterPro" id="IPR002076">
    <property type="entry name" value="ELO_fam"/>
</dbReference>
<comment type="subcellular location">
    <subcellularLocation>
        <location evidence="1">Membrane</location>
        <topology evidence="1">Multi-pass membrane protein</topology>
    </subcellularLocation>
</comment>
<dbReference type="GO" id="GO:0006633">
    <property type="term" value="P:fatty acid biosynthetic process"/>
    <property type="evidence" value="ECO:0007669"/>
    <property type="project" value="UniProtKB-KW"/>
</dbReference>
<accession>A0A151J649</accession>
<keyword evidence="3" id="KW-0808">Transferase</keyword>
<evidence type="ECO:0000256" key="5">
    <source>
        <dbReference type="ARBA" id="ARBA00022832"/>
    </source>
</evidence>
<gene>
    <name evidence="10" type="ORF">ALC57_09048</name>
</gene>
<proteinExistence type="predicted"/>
<evidence type="ECO:0000313" key="10">
    <source>
        <dbReference type="EMBL" id="KYN18636.1"/>
    </source>
</evidence>
<evidence type="ECO:0000256" key="2">
    <source>
        <dbReference type="ARBA" id="ARBA00022516"/>
    </source>
</evidence>
<evidence type="ECO:0000256" key="7">
    <source>
        <dbReference type="ARBA" id="ARBA00023098"/>
    </source>
</evidence>
<dbReference type="Proteomes" id="UP000078492">
    <property type="component" value="Unassembled WGS sequence"/>
</dbReference>
<keyword evidence="5" id="KW-0276">Fatty acid metabolism</keyword>
<evidence type="ECO:0000313" key="11">
    <source>
        <dbReference type="Proteomes" id="UP000078492"/>
    </source>
</evidence>
<keyword evidence="9" id="KW-0275">Fatty acid biosynthesis</keyword>
<organism evidence="10 11">
    <name type="scientific">Trachymyrmex cornetzi</name>
    <dbReference type="NCBI Taxonomy" id="471704"/>
    <lineage>
        <taxon>Eukaryota</taxon>
        <taxon>Metazoa</taxon>
        <taxon>Ecdysozoa</taxon>
        <taxon>Arthropoda</taxon>
        <taxon>Hexapoda</taxon>
        <taxon>Insecta</taxon>
        <taxon>Pterygota</taxon>
        <taxon>Neoptera</taxon>
        <taxon>Endopterygota</taxon>
        <taxon>Hymenoptera</taxon>
        <taxon>Apocrita</taxon>
        <taxon>Aculeata</taxon>
        <taxon>Formicoidea</taxon>
        <taxon>Formicidae</taxon>
        <taxon>Myrmicinae</taxon>
        <taxon>Trachymyrmex</taxon>
    </lineage>
</organism>
<protein>
    <submittedName>
        <fullName evidence="10">Uncharacterized protein</fullName>
    </submittedName>
</protein>
<evidence type="ECO:0000256" key="8">
    <source>
        <dbReference type="ARBA" id="ARBA00023136"/>
    </source>
</evidence>
<dbReference type="STRING" id="471704.A0A151J649"/>
<keyword evidence="11" id="KW-1185">Reference proteome</keyword>
<dbReference type="GO" id="GO:0009922">
    <property type="term" value="F:fatty acid elongase activity"/>
    <property type="evidence" value="ECO:0007669"/>
    <property type="project" value="InterPro"/>
</dbReference>
<evidence type="ECO:0000256" key="3">
    <source>
        <dbReference type="ARBA" id="ARBA00022679"/>
    </source>
</evidence>
<evidence type="ECO:0000256" key="1">
    <source>
        <dbReference type="ARBA" id="ARBA00004141"/>
    </source>
</evidence>
<dbReference type="Pfam" id="PF01151">
    <property type="entry name" value="ELO"/>
    <property type="match status" value="1"/>
</dbReference>
<keyword evidence="6" id="KW-1133">Transmembrane helix</keyword>
<reference evidence="10 11" key="1">
    <citation type="submission" date="2015-09" db="EMBL/GenBank/DDBJ databases">
        <title>Trachymyrmex cornetzi WGS genome.</title>
        <authorList>
            <person name="Nygaard S."/>
            <person name="Hu H."/>
            <person name="Boomsma J."/>
            <person name="Zhang G."/>
        </authorList>
    </citation>
    <scope>NUCLEOTIDE SEQUENCE [LARGE SCALE GENOMIC DNA]</scope>
    <source>
        <strain evidence="10">Tcor2-1</strain>
        <tissue evidence="10">Whole body</tissue>
    </source>
</reference>
<evidence type="ECO:0000256" key="4">
    <source>
        <dbReference type="ARBA" id="ARBA00022692"/>
    </source>
</evidence>
<keyword evidence="4" id="KW-0812">Transmembrane</keyword>
<sequence>MFFINSFMHTIMYMYYLSAAWGPNVRKAVAPMKRWITIMQMVNSPDFLSHFSRRLFSFKSFFSSNYFTYLTNNLITIIFETR</sequence>
<dbReference type="GO" id="GO:0016020">
    <property type="term" value="C:membrane"/>
    <property type="evidence" value="ECO:0007669"/>
    <property type="project" value="UniProtKB-SubCell"/>
</dbReference>
<keyword evidence="2" id="KW-0444">Lipid biosynthesis</keyword>
<evidence type="ECO:0000256" key="9">
    <source>
        <dbReference type="ARBA" id="ARBA00023160"/>
    </source>
</evidence>
<name>A0A151J649_9HYME</name>
<evidence type="ECO:0000256" key="6">
    <source>
        <dbReference type="ARBA" id="ARBA00022989"/>
    </source>
</evidence>
<keyword evidence="8" id="KW-0472">Membrane</keyword>
<dbReference type="AlphaFoldDB" id="A0A151J649"/>
<dbReference type="EMBL" id="KQ979913">
    <property type="protein sequence ID" value="KYN18636.1"/>
    <property type="molecule type" value="Genomic_DNA"/>
</dbReference>